<sequence length="133" mass="14983">MIHDGTVDHQLLVVGVLDAATPMAAIIPLDDTAPQRAEAAVRFWRFVGRARPPTPSRPVRRRDRLIAALRALDGRLAGASYRIIAEALFEPRHLASEPWKTSSVRDSVIRLVRTGYDMMRGDYRRLLGLRRSD</sequence>
<gene>
    <name evidence="2" type="ORF">F1193_08550</name>
</gene>
<dbReference type="InterPro" id="IPR018754">
    <property type="entry name" value="RovC-like_DNA-bd"/>
</dbReference>
<dbReference type="Pfam" id="PF10074">
    <property type="entry name" value="RovC_DNA-bd"/>
    <property type="match status" value="1"/>
</dbReference>
<dbReference type="EMBL" id="VWPL01000012">
    <property type="protein sequence ID" value="KAA5601829.1"/>
    <property type="molecule type" value="Genomic_DNA"/>
</dbReference>
<feature type="domain" description="T6SS Transcription factor RovC-like DNA binding" evidence="1">
    <location>
        <begin position="26"/>
        <end position="127"/>
    </location>
</feature>
<organism evidence="2 3">
    <name type="scientific">Blastochloris sulfoviridis</name>
    <dbReference type="NCBI Taxonomy" id="50712"/>
    <lineage>
        <taxon>Bacteria</taxon>
        <taxon>Pseudomonadati</taxon>
        <taxon>Pseudomonadota</taxon>
        <taxon>Alphaproteobacteria</taxon>
        <taxon>Hyphomicrobiales</taxon>
        <taxon>Blastochloridaceae</taxon>
        <taxon>Blastochloris</taxon>
    </lineage>
</organism>
<proteinExistence type="predicted"/>
<evidence type="ECO:0000313" key="3">
    <source>
        <dbReference type="Proteomes" id="UP000323886"/>
    </source>
</evidence>
<keyword evidence="3" id="KW-1185">Reference proteome</keyword>
<comment type="caution">
    <text evidence="2">The sequence shown here is derived from an EMBL/GenBank/DDBJ whole genome shotgun (WGS) entry which is preliminary data.</text>
</comment>
<dbReference type="OrthoDB" id="7261891at2"/>
<name>A0A5M6I1U6_9HYPH</name>
<evidence type="ECO:0000313" key="2">
    <source>
        <dbReference type="EMBL" id="KAA5601829.1"/>
    </source>
</evidence>
<accession>A0A5M6I1U6</accession>
<evidence type="ECO:0000259" key="1">
    <source>
        <dbReference type="Pfam" id="PF10074"/>
    </source>
</evidence>
<protein>
    <submittedName>
        <fullName evidence="2">DUF2285 domain-containing protein</fullName>
    </submittedName>
</protein>
<reference evidence="2 3" key="1">
    <citation type="submission" date="2019-09" db="EMBL/GenBank/DDBJ databases">
        <title>Draft Whole-Genome sequence of Blastochloris sulfoviridis DSM 729.</title>
        <authorList>
            <person name="Meyer T.E."/>
            <person name="Kyndt J.A."/>
        </authorList>
    </citation>
    <scope>NUCLEOTIDE SEQUENCE [LARGE SCALE GENOMIC DNA]</scope>
    <source>
        <strain evidence="2 3">DSM 729</strain>
    </source>
</reference>
<dbReference type="AlphaFoldDB" id="A0A5M6I1U6"/>
<dbReference type="Proteomes" id="UP000323886">
    <property type="component" value="Unassembled WGS sequence"/>
</dbReference>